<dbReference type="PROSITE" id="PS50902">
    <property type="entry name" value="FLAVODOXIN_LIKE"/>
    <property type="match status" value="1"/>
</dbReference>
<dbReference type="InterPro" id="IPR001094">
    <property type="entry name" value="Flavdoxin-like"/>
</dbReference>
<dbReference type="SUPFAM" id="SSF52218">
    <property type="entry name" value="Flavoproteins"/>
    <property type="match status" value="1"/>
</dbReference>
<accession>A0A1J7CPS8</accession>
<keyword evidence="2" id="KW-0812">Transmembrane</keyword>
<dbReference type="Pfam" id="PF00258">
    <property type="entry name" value="Flavodoxin_1"/>
    <property type="match status" value="1"/>
</dbReference>
<dbReference type="SUPFAM" id="SSF63380">
    <property type="entry name" value="Riboflavin synthase domain-like"/>
    <property type="match status" value="1"/>
</dbReference>
<dbReference type="Gene3D" id="3.40.50.80">
    <property type="entry name" value="Nucleotide-binding domain of ferredoxin-NADP reductase (FNR) module"/>
    <property type="match status" value="1"/>
</dbReference>
<dbReference type="OrthoDB" id="9789468at2"/>
<dbReference type="PRINTS" id="PR00369">
    <property type="entry name" value="FLAVODOXIN"/>
</dbReference>
<dbReference type="PRINTS" id="PR00371">
    <property type="entry name" value="FPNCR"/>
</dbReference>
<dbReference type="EMBL" id="MLFK01000007">
    <property type="protein sequence ID" value="OIV41666.1"/>
    <property type="molecule type" value="Genomic_DNA"/>
</dbReference>
<dbReference type="InterPro" id="IPR039261">
    <property type="entry name" value="FNR_nucleotide-bd"/>
</dbReference>
<dbReference type="GO" id="GO:0016491">
    <property type="term" value="F:oxidoreductase activity"/>
    <property type="evidence" value="ECO:0007669"/>
    <property type="project" value="InterPro"/>
</dbReference>
<feature type="transmembrane region" description="Helical" evidence="2">
    <location>
        <begin position="42"/>
        <end position="61"/>
    </location>
</feature>
<keyword evidence="5" id="KW-1185">Reference proteome</keyword>
<evidence type="ECO:0000313" key="5">
    <source>
        <dbReference type="Proteomes" id="UP000182826"/>
    </source>
</evidence>
<dbReference type="AlphaFoldDB" id="A0A1J7CPS8"/>
<feature type="domain" description="Flavodoxin-like" evidence="3">
    <location>
        <begin position="84"/>
        <end position="219"/>
    </location>
</feature>
<dbReference type="InterPro" id="IPR008254">
    <property type="entry name" value="Flavodoxin/NO_synth"/>
</dbReference>
<dbReference type="InterPro" id="IPR029039">
    <property type="entry name" value="Flavoprotein-like_sf"/>
</dbReference>
<dbReference type="SUPFAM" id="SSF52343">
    <property type="entry name" value="Ferredoxin reductase-like, C-terminal NADP-linked domain"/>
    <property type="match status" value="1"/>
</dbReference>
<dbReference type="Gene3D" id="3.40.50.360">
    <property type="match status" value="1"/>
</dbReference>
<dbReference type="RefSeq" id="WP_071637217.1">
    <property type="nucleotide sequence ID" value="NZ_MLFK01000007.1"/>
</dbReference>
<evidence type="ECO:0000256" key="2">
    <source>
        <dbReference type="SAM" id="Phobius"/>
    </source>
</evidence>
<dbReference type="InterPro" id="IPR001433">
    <property type="entry name" value="OxRdtase_FAD/NAD-bd"/>
</dbReference>
<evidence type="ECO:0000259" key="3">
    <source>
        <dbReference type="PROSITE" id="PS50902"/>
    </source>
</evidence>
<gene>
    <name evidence="4" type="ORF">BKM63_14180</name>
</gene>
<keyword evidence="1" id="KW-0285">Flavoprotein</keyword>
<dbReference type="InterPro" id="IPR017938">
    <property type="entry name" value="Riboflavin_synthase-like_b-brl"/>
</dbReference>
<dbReference type="GO" id="GO:0010181">
    <property type="term" value="F:FMN binding"/>
    <property type="evidence" value="ECO:0007669"/>
    <property type="project" value="InterPro"/>
</dbReference>
<name>A0A1J7CPS8_FLAJO</name>
<dbReference type="Proteomes" id="UP000182826">
    <property type="component" value="Unassembled WGS sequence"/>
</dbReference>
<protein>
    <recommendedName>
        <fullName evidence="3">Flavodoxin-like domain-containing protein</fullName>
    </recommendedName>
</protein>
<dbReference type="InterPro" id="IPR001709">
    <property type="entry name" value="Flavoprot_Pyr_Nucl_cyt_Rdtase"/>
</dbReference>
<reference evidence="4 5" key="1">
    <citation type="submission" date="2016-10" db="EMBL/GenBank/DDBJ databases">
        <title>Draft Genome Sequence of Rhizobacteria Flavobacterium johnsoniae CI04.</title>
        <authorList>
            <person name="Bravo J.I."/>
            <person name="Lozano G.L."/>
            <person name="Handelsman J."/>
        </authorList>
    </citation>
    <scope>NUCLEOTIDE SEQUENCE [LARGE SCALE GENOMIC DNA]</scope>
    <source>
        <strain evidence="4 5">CI04</strain>
    </source>
</reference>
<comment type="caution">
    <text evidence="4">The sequence shown here is derived from an EMBL/GenBank/DDBJ whole genome shotgun (WGS) entry which is preliminary data.</text>
</comment>
<sequence length="473" mass="52901">MIETFMAAVHTGSITAVFEERLSAIHIPRLQIGGPIDNTGPLILLMAALGLIIYILFGIILKNKKSSAVLHTPGNLYSASAAEYILLVGSETGGTRIFAQELFKQLTNSGLKPYLTDMNNYTEYPQAKYLLVLTSTYGEGDAPSSASRFLNILEKTPQTHKVNVSVAGFGSLDYADFCGYSEQVFRALQHQGWADMTIPLYMINDKSAEQFSQWVKALINCYSLPLIASPALFSARPREFKTFAFADRYFSTDEQLFRVCIKADSKVSFTSGDLLTIYPADDNRERFYSVSRIGDTIELVVREFPSGLGSTFLKNSPLGTSFQARVMENPKFHFPDNKRPVIMIANGTGIAPFRGMINANKQVPVHLFYGSRQKEVYDSFLKQELEQYLLSGKLSSQYLAFSRDKERLYITELIKEQSELVTQVLRDKGTIMICGSLTMQKDVVAQISLACKEALQKDIQQYLDNGQIVSDCY</sequence>
<organism evidence="4 5">
    <name type="scientific">Flavobacterium johnsoniae</name>
    <name type="common">Cytophaga johnsonae</name>
    <dbReference type="NCBI Taxonomy" id="986"/>
    <lineage>
        <taxon>Bacteria</taxon>
        <taxon>Pseudomonadati</taxon>
        <taxon>Bacteroidota</taxon>
        <taxon>Flavobacteriia</taxon>
        <taxon>Flavobacteriales</taxon>
        <taxon>Flavobacteriaceae</taxon>
        <taxon>Flavobacterium</taxon>
    </lineage>
</organism>
<proteinExistence type="predicted"/>
<evidence type="ECO:0000256" key="1">
    <source>
        <dbReference type="ARBA" id="ARBA00022630"/>
    </source>
</evidence>
<dbReference type="GO" id="GO:0005829">
    <property type="term" value="C:cytosol"/>
    <property type="evidence" value="ECO:0007669"/>
    <property type="project" value="TreeGrafter"/>
</dbReference>
<keyword evidence="2" id="KW-0472">Membrane</keyword>
<dbReference type="Pfam" id="PF00175">
    <property type="entry name" value="NAD_binding_1"/>
    <property type="match status" value="1"/>
</dbReference>
<dbReference type="GO" id="GO:0050660">
    <property type="term" value="F:flavin adenine dinucleotide binding"/>
    <property type="evidence" value="ECO:0007669"/>
    <property type="project" value="TreeGrafter"/>
</dbReference>
<evidence type="ECO:0000313" key="4">
    <source>
        <dbReference type="EMBL" id="OIV41666.1"/>
    </source>
</evidence>
<dbReference type="PANTHER" id="PTHR19384">
    <property type="entry name" value="NITRIC OXIDE SYNTHASE-RELATED"/>
    <property type="match status" value="1"/>
</dbReference>
<keyword evidence="2" id="KW-1133">Transmembrane helix</keyword>